<dbReference type="Pfam" id="PF06953">
    <property type="entry name" value="ArsD"/>
    <property type="match status" value="1"/>
</dbReference>
<sequence>MSNREVFEPAVCCATGLCGVDVDPTSVQFSDHLQAVSAAPTSASKKTPPIL</sequence>
<dbReference type="GO" id="GO:0046685">
    <property type="term" value="P:response to arsenic-containing substance"/>
    <property type="evidence" value="ECO:0007669"/>
    <property type="project" value="InterPro"/>
</dbReference>
<dbReference type="RefSeq" id="WP_257030426.1">
    <property type="nucleotide sequence ID" value="NZ_JACCAS010000001.1"/>
</dbReference>
<evidence type="ECO:0008006" key="3">
    <source>
        <dbReference type="Google" id="ProtNLM"/>
    </source>
</evidence>
<organism evidence="1 2">
    <name type="scientific">Paraburkholderia bryophila</name>
    <dbReference type="NCBI Taxonomy" id="420952"/>
    <lineage>
        <taxon>Bacteria</taxon>
        <taxon>Pseudomonadati</taxon>
        <taxon>Pseudomonadota</taxon>
        <taxon>Betaproteobacteria</taxon>
        <taxon>Burkholderiales</taxon>
        <taxon>Burkholderiaceae</taxon>
        <taxon>Paraburkholderia</taxon>
    </lineage>
</organism>
<protein>
    <recommendedName>
        <fullName evidence="3">Arsenical resistance operon trans-acting repressor ArsD</fullName>
    </recommendedName>
</protein>
<comment type="caution">
    <text evidence="1">The sequence shown here is derived from an EMBL/GenBank/DDBJ whole genome shotgun (WGS) entry which is preliminary data.</text>
</comment>
<gene>
    <name evidence="1" type="ORF">GGD40_003680</name>
</gene>
<evidence type="ECO:0000313" key="1">
    <source>
        <dbReference type="EMBL" id="NYH24201.1"/>
    </source>
</evidence>
<name>A0A7Z0B769_9BURK</name>
<dbReference type="EMBL" id="JACCAS010000001">
    <property type="protein sequence ID" value="NYH24201.1"/>
    <property type="molecule type" value="Genomic_DNA"/>
</dbReference>
<dbReference type="Gene3D" id="3.40.30.10">
    <property type="entry name" value="Glutaredoxin"/>
    <property type="match status" value="1"/>
</dbReference>
<evidence type="ECO:0000313" key="2">
    <source>
        <dbReference type="Proteomes" id="UP000540929"/>
    </source>
</evidence>
<dbReference type="GO" id="GO:0045892">
    <property type="term" value="P:negative regulation of DNA-templated transcription"/>
    <property type="evidence" value="ECO:0007669"/>
    <property type="project" value="InterPro"/>
</dbReference>
<reference evidence="1 2" key="1">
    <citation type="submission" date="2020-07" db="EMBL/GenBank/DDBJ databases">
        <title>Exploring microbial biodiversity for novel pathways involved in the catabolism of aromatic compounds derived from lignin.</title>
        <authorList>
            <person name="Elkins J."/>
        </authorList>
    </citation>
    <scope>NUCLEOTIDE SEQUENCE [LARGE SCALE GENOMIC DNA]</scope>
    <source>
        <strain evidence="1 2">H2C3C</strain>
    </source>
</reference>
<dbReference type="InterPro" id="IPR010712">
    <property type="entry name" value="Arsenical-R_ArsD"/>
</dbReference>
<dbReference type="Proteomes" id="UP000540929">
    <property type="component" value="Unassembled WGS sequence"/>
</dbReference>
<keyword evidence="2" id="KW-1185">Reference proteome</keyword>
<dbReference type="GO" id="GO:0003677">
    <property type="term" value="F:DNA binding"/>
    <property type="evidence" value="ECO:0007669"/>
    <property type="project" value="InterPro"/>
</dbReference>
<dbReference type="AlphaFoldDB" id="A0A7Z0B769"/>
<proteinExistence type="predicted"/>
<accession>A0A7Z0B769</accession>